<feature type="binding site" evidence="8">
    <location>
        <position position="195"/>
    </location>
    <ligand>
        <name>Mg(2+)</name>
        <dbReference type="ChEBI" id="CHEBI:18420"/>
    </ligand>
</feature>
<proteinExistence type="inferred from homology"/>
<keyword evidence="5 8" id="KW-0460">Magnesium</keyword>
<feature type="binding site" evidence="7">
    <location>
        <position position="114"/>
    </location>
    <ligand>
        <name>substrate</name>
    </ligand>
</feature>
<dbReference type="Pfam" id="PF06888">
    <property type="entry name" value="Put_Phosphatase"/>
    <property type="match status" value="1"/>
</dbReference>
<keyword evidence="9" id="KW-1185">Reference proteome</keyword>
<gene>
    <name evidence="10" type="primary">LOC100907646</name>
</gene>
<evidence type="ECO:0000256" key="8">
    <source>
        <dbReference type="PIRSR" id="PIRSR031051-3"/>
    </source>
</evidence>
<evidence type="ECO:0000256" key="1">
    <source>
        <dbReference type="ARBA" id="ARBA00001946"/>
    </source>
</evidence>
<dbReference type="SUPFAM" id="SSF56784">
    <property type="entry name" value="HAD-like"/>
    <property type="match status" value="1"/>
</dbReference>
<evidence type="ECO:0000313" key="10">
    <source>
        <dbReference type="RefSeq" id="XP_003739908.1"/>
    </source>
</evidence>
<accession>A0AAJ6VVK2</accession>
<evidence type="ECO:0000256" key="3">
    <source>
        <dbReference type="ARBA" id="ARBA00022723"/>
    </source>
</evidence>
<keyword evidence="3 8" id="KW-0479">Metal-binding</keyword>
<organism evidence="9 10">
    <name type="scientific">Galendromus occidentalis</name>
    <name type="common">western predatory mite</name>
    <dbReference type="NCBI Taxonomy" id="34638"/>
    <lineage>
        <taxon>Eukaryota</taxon>
        <taxon>Metazoa</taxon>
        <taxon>Ecdysozoa</taxon>
        <taxon>Arthropoda</taxon>
        <taxon>Chelicerata</taxon>
        <taxon>Arachnida</taxon>
        <taxon>Acari</taxon>
        <taxon>Parasitiformes</taxon>
        <taxon>Mesostigmata</taxon>
        <taxon>Gamasina</taxon>
        <taxon>Phytoseioidea</taxon>
        <taxon>Phytoseiidae</taxon>
        <taxon>Typhlodrominae</taxon>
        <taxon>Galendromus</taxon>
    </lineage>
</organism>
<keyword evidence="4" id="KW-0378">Hydrolase</keyword>
<dbReference type="Gene3D" id="3.40.50.1000">
    <property type="entry name" value="HAD superfamily/HAD-like"/>
    <property type="match status" value="1"/>
</dbReference>
<feature type="active site" description="Proton donor" evidence="6">
    <location>
        <position position="26"/>
    </location>
</feature>
<evidence type="ECO:0000256" key="4">
    <source>
        <dbReference type="ARBA" id="ARBA00022801"/>
    </source>
</evidence>
<name>A0AAJ6VVK2_9ACAR</name>
<dbReference type="RefSeq" id="XP_003739908.1">
    <property type="nucleotide sequence ID" value="XM_003739860.2"/>
</dbReference>
<evidence type="ECO:0000256" key="5">
    <source>
        <dbReference type="ARBA" id="ARBA00022842"/>
    </source>
</evidence>
<dbReference type="GO" id="GO:0016791">
    <property type="term" value="F:phosphatase activity"/>
    <property type="evidence" value="ECO:0007669"/>
    <property type="project" value="InterPro"/>
</dbReference>
<feature type="binding site" evidence="8">
    <location>
        <position position="26"/>
    </location>
    <ligand>
        <name>Mg(2+)</name>
        <dbReference type="ChEBI" id="CHEBI:18420"/>
    </ligand>
</feature>
<feature type="binding site" evidence="8">
    <location>
        <position position="24"/>
    </location>
    <ligand>
        <name>Mg(2+)</name>
        <dbReference type="ChEBI" id="CHEBI:18420"/>
    </ligand>
</feature>
<dbReference type="PANTHER" id="PTHR20889:SF12">
    <property type="entry name" value="LP01149P"/>
    <property type="match status" value="1"/>
</dbReference>
<evidence type="ECO:0000256" key="6">
    <source>
        <dbReference type="PIRSR" id="PIRSR031051-1"/>
    </source>
</evidence>
<dbReference type="NCBIfam" id="TIGR01489">
    <property type="entry name" value="DKMTPPase-SF"/>
    <property type="match status" value="1"/>
</dbReference>
<evidence type="ECO:0000256" key="7">
    <source>
        <dbReference type="PIRSR" id="PIRSR031051-2"/>
    </source>
</evidence>
<evidence type="ECO:0000313" key="9">
    <source>
        <dbReference type="Proteomes" id="UP000694867"/>
    </source>
</evidence>
<dbReference type="PIRSF" id="PIRSF031051">
    <property type="entry name" value="PyrdxlP_Pase_PHOSPHO2"/>
    <property type="match status" value="1"/>
</dbReference>
<reference evidence="10" key="1">
    <citation type="submission" date="2025-08" db="UniProtKB">
        <authorList>
            <consortium name="RefSeq"/>
        </authorList>
    </citation>
    <scope>IDENTIFICATION</scope>
</reference>
<dbReference type="AlphaFoldDB" id="A0AAJ6VVK2"/>
<comment type="cofactor">
    <cofactor evidence="1 8">
        <name>Mg(2+)</name>
        <dbReference type="ChEBI" id="CHEBI:18420"/>
    </cofactor>
</comment>
<feature type="active site" description="Nucleophile" evidence="6">
    <location>
        <position position="24"/>
    </location>
</feature>
<dbReference type="GO" id="GO:0046872">
    <property type="term" value="F:metal ion binding"/>
    <property type="evidence" value="ECO:0007669"/>
    <property type="project" value="UniProtKB-KW"/>
</dbReference>
<dbReference type="InterPro" id="IPR006384">
    <property type="entry name" value="HAD_hydro_PyrdxlP_Pase-like"/>
</dbReference>
<dbReference type="InterPro" id="IPR016965">
    <property type="entry name" value="Pase_PHOSPHO-typ"/>
</dbReference>
<feature type="binding site" evidence="7">
    <location>
        <position position="35"/>
    </location>
    <ligand>
        <name>substrate</name>
    </ligand>
</feature>
<dbReference type="GeneID" id="100907646"/>
<protein>
    <submittedName>
        <fullName evidence="10">Pyridoxal phosphate phosphatase PHOSPHO2</fullName>
    </submittedName>
</protein>
<dbReference type="InterPro" id="IPR036412">
    <property type="entry name" value="HAD-like_sf"/>
</dbReference>
<dbReference type="InterPro" id="IPR023214">
    <property type="entry name" value="HAD_sf"/>
</dbReference>
<dbReference type="KEGG" id="goe:100907646"/>
<evidence type="ECO:0000256" key="2">
    <source>
        <dbReference type="ARBA" id="ARBA00008541"/>
    </source>
</evidence>
<dbReference type="Proteomes" id="UP000694867">
    <property type="component" value="Unplaced"/>
</dbReference>
<dbReference type="PANTHER" id="PTHR20889">
    <property type="entry name" value="PHOSPHATASE, ORPHAN 1, 2"/>
    <property type="match status" value="1"/>
</dbReference>
<comment type="similarity">
    <text evidence="2">Belongs to the HAD-like hydrolase superfamily. PHOSPHO family.</text>
</comment>
<dbReference type="NCBIfam" id="TIGR01488">
    <property type="entry name" value="HAD-SF-IB"/>
    <property type="match status" value="1"/>
</dbReference>
<sequence>MVLGRRIRLAGGIPLSNKILVAVDFDHTLIDANSDTYIVKLAPGKKIPEEIRKRYSPGSWTKFMRAIFRYLYECGVRPEQLLDCIGEIPLISGTKEWFKALNETGQYEVVVISDANTVFIEHILYTEGVRHLVHEVFSNYAQFDGNGCLTIQEFHHNDQCKICAVNLCKSRVVSDYIDRRKKQGVNLQKVVYIGDGMNDFCPAANCKRGDLVLARMDSPLSTKLDERPINAKVQKWSDGYDIYKYIQQHFSQENSSGTVSPNSD</sequence>